<name>U1HZM8_ENDPU</name>
<feature type="region of interest" description="Disordered" evidence="1">
    <location>
        <begin position="51"/>
        <end position="133"/>
    </location>
</feature>
<evidence type="ECO:0000256" key="1">
    <source>
        <dbReference type="SAM" id="MobiDB-lite"/>
    </source>
</evidence>
<keyword evidence="4" id="KW-1185">Reference proteome</keyword>
<proteinExistence type="predicted"/>
<dbReference type="HOGENOM" id="CLU_1906725_0_0_1"/>
<reference evidence="4" key="1">
    <citation type="journal article" date="2014" name="BMC Genomics">
        <title>Genome characteristics reveal the impact of lichenization on lichen-forming fungus Endocarpon pusillum Hedwig (Verrucariales, Ascomycota).</title>
        <authorList>
            <person name="Wang Y.-Y."/>
            <person name="Liu B."/>
            <person name="Zhang X.-Y."/>
            <person name="Zhou Q.-M."/>
            <person name="Zhang T."/>
            <person name="Li H."/>
            <person name="Yu Y.-F."/>
            <person name="Zhang X.-L."/>
            <person name="Hao X.-Y."/>
            <person name="Wang M."/>
            <person name="Wang L."/>
            <person name="Wei J.-C."/>
        </authorList>
    </citation>
    <scope>NUCLEOTIDE SEQUENCE [LARGE SCALE GENOMIC DNA]</scope>
    <source>
        <strain evidence="4">Z07020 / HMAS-L-300199</strain>
    </source>
</reference>
<feature type="compositionally biased region" description="Basic and acidic residues" evidence="1">
    <location>
        <begin position="100"/>
        <end position="118"/>
    </location>
</feature>
<dbReference type="EMBL" id="KE720834">
    <property type="protein sequence ID" value="ERF75024.1"/>
    <property type="molecule type" value="Genomic_DNA"/>
</dbReference>
<dbReference type="GeneID" id="19243680"/>
<feature type="chain" id="PRO_5004611226" evidence="2">
    <location>
        <begin position="32"/>
        <end position="133"/>
    </location>
</feature>
<dbReference type="Proteomes" id="UP000019373">
    <property type="component" value="Unassembled WGS sequence"/>
</dbReference>
<evidence type="ECO:0000313" key="3">
    <source>
        <dbReference type="EMBL" id="ERF75024.1"/>
    </source>
</evidence>
<feature type="signal peptide" evidence="2">
    <location>
        <begin position="1"/>
        <end position="31"/>
    </location>
</feature>
<organism evidence="3 4">
    <name type="scientific">Endocarpon pusillum (strain Z07020 / HMAS-L-300199)</name>
    <name type="common">Lichen-forming fungus</name>
    <dbReference type="NCBI Taxonomy" id="1263415"/>
    <lineage>
        <taxon>Eukaryota</taxon>
        <taxon>Fungi</taxon>
        <taxon>Dikarya</taxon>
        <taxon>Ascomycota</taxon>
        <taxon>Pezizomycotina</taxon>
        <taxon>Eurotiomycetes</taxon>
        <taxon>Chaetothyriomycetidae</taxon>
        <taxon>Verrucariales</taxon>
        <taxon>Verrucariaceae</taxon>
        <taxon>Endocarpon</taxon>
    </lineage>
</organism>
<evidence type="ECO:0000313" key="4">
    <source>
        <dbReference type="Proteomes" id="UP000019373"/>
    </source>
</evidence>
<accession>U1HZM8</accession>
<gene>
    <name evidence="3" type="ORF">EPUS_08838</name>
</gene>
<sequence length="133" mass="14347">MAGPHISFTWPGLVLMLALLFLSLTTTPTHGLPISSEISTSPSHLLTARFTLPPTIVNPKPPKPGRPGRDPPELPENPNNPENEPHKPNPGGEGGNGSGDRPDPKSGEERGMFKDRRGQCCSKKNRKETDLCP</sequence>
<keyword evidence="2" id="KW-0732">Signal</keyword>
<evidence type="ECO:0000256" key="2">
    <source>
        <dbReference type="SAM" id="SignalP"/>
    </source>
</evidence>
<dbReference type="AlphaFoldDB" id="U1HZM8"/>
<protein>
    <submittedName>
        <fullName evidence="3">Uncharacterized protein</fullName>
    </submittedName>
</protein>
<dbReference type="RefSeq" id="XP_007787641.1">
    <property type="nucleotide sequence ID" value="XM_007789451.1"/>
</dbReference>